<protein>
    <submittedName>
        <fullName evidence="1">Uncharacterized protein</fullName>
    </submittedName>
</protein>
<gene>
    <name evidence="1" type="ORF">MEDL_33251</name>
</gene>
<dbReference type="GO" id="GO:0007005">
    <property type="term" value="P:mitochondrion organization"/>
    <property type="evidence" value="ECO:0007669"/>
    <property type="project" value="TreeGrafter"/>
</dbReference>
<dbReference type="GO" id="GO:0050684">
    <property type="term" value="P:regulation of mRNA processing"/>
    <property type="evidence" value="ECO:0007669"/>
    <property type="project" value="InterPro"/>
</dbReference>
<comment type="caution">
    <text evidence="1">The sequence shown here is derived from an EMBL/GenBank/DDBJ whole genome shotgun (WGS) entry which is preliminary data.</text>
</comment>
<dbReference type="AlphaFoldDB" id="A0A8S3SNX4"/>
<evidence type="ECO:0000313" key="2">
    <source>
        <dbReference type="Proteomes" id="UP000683360"/>
    </source>
</evidence>
<dbReference type="EMBL" id="CAJPWZ010001640">
    <property type="protein sequence ID" value="CAG2219749.1"/>
    <property type="molecule type" value="Genomic_DNA"/>
</dbReference>
<dbReference type="PANTHER" id="PTHR14700">
    <property type="entry name" value="PENTATRICOPEPTIDE REPEAT-CONTAINING PROTEIN 2, MITOCHONDRIAL"/>
    <property type="match status" value="1"/>
</dbReference>
<dbReference type="GO" id="GO:0003723">
    <property type="term" value="F:RNA binding"/>
    <property type="evidence" value="ECO:0007669"/>
    <property type="project" value="TreeGrafter"/>
</dbReference>
<keyword evidence="2" id="KW-1185">Reference proteome</keyword>
<proteinExistence type="predicted"/>
<accession>A0A8S3SNX4</accession>
<dbReference type="Proteomes" id="UP000683360">
    <property type="component" value="Unassembled WGS sequence"/>
</dbReference>
<dbReference type="PANTHER" id="PTHR14700:SF0">
    <property type="entry name" value="PENTATRICOPEPTIDE REPEAT-CONTAINING PROTEIN 2, MITOCHONDRIAL"/>
    <property type="match status" value="1"/>
</dbReference>
<sequence>MQTSLSEHTRYHIYNRRYLLGDGALRIQSYLNHCQDYQSNYDDARKETFMAEMKDKITKGDVVLEDELKTMIHLVKTDEDVKCV</sequence>
<dbReference type="InterPro" id="IPR034629">
    <property type="entry name" value="PTCD2"/>
</dbReference>
<dbReference type="OrthoDB" id="6073372at2759"/>
<dbReference type="GO" id="GO:0005739">
    <property type="term" value="C:mitochondrion"/>
    <property type="evidence" value="ECO:0007669"/>
    <property type="project" value="InterPro"/>
</dbReference>
<organism evidence="1 2">
    <name type="scientific">Mytilus edulis</name>
    <name type="common">Blue mussel</name>
    <dbReference type="NCBI Taxonomy" id="6550"/>
    <lineage>
        <taxon>Eukaryota</taxon>
        <taxon>Metazoa</taxon>
        <taxon>Spiralia</taxon>
        <taxon>Lophotrochozoa</taxon>
        <taxon>Mollusca</taxon>
        <taxon>Bivalvia</taxon>
        <taxon>Autobranchia</taxon>
        <taxon>Pteriomorphia</taxon>
        <taxon>Mytilida</taxon>
        <taxon>Mytiloidea</taxon>
        <taxon>Mytilidae</taxon>
        <taxon>Mytilinae</taxon>
        <taxon>Mytilus</taxon>
    </lineage>
</organism>
<reference evidence="1" key="1">
    <citation type="submission" date="2021-03" db="EMBL/GenBank/DDBJ databases">
        <authorList>
            <person name="Bekaert M."/>
        </authorList>
    </citation>
    <scope>NUCLEOTIDE SEQUENCE</scope>
</reference>
<evidence type="ECO:0000313" key="1">
    <source>
        <dbReference type="EMBL" id="CAG2219749.1"/>
    </source>
</evidence>
<name>A0A8S3SNX4_MYTED</name>